<dbReference type="PANTHER" id="PTHR30193">
    <property type="entry name" value="ABC TRANSPORTER PERMEASE PROTEIN"/>
    <property type="match status" value="1"/>
</dbReference>
<keyword evidence="4 7" id="KW-0812">Transmembrane</keyword>
<feature type="compositionally biased region" description="Acidic residues" evidence="8">
    <location>
        <begin position="385"/>
        <end position="400"/>
    </location>
</feature>
<comment type="similarity">
    <text evidence="7">Belongs to the binding-protein-dependent transport system permease family.</text>
</comment>
<feature type="domain" description="ABC transmembrane type-1" evidence="9">
    <location>
        <begin position="95"/>
        <end position="343"/>
    </location>
</feature>
<evidence type="ECO:0000256" key="5">
    <source>
        <dbReference type="ARBA" id="ARBA00022989"/>
    </source>
</evidence>
<keyword evidence="2 7" id="KW-0813">Transport</keyword>
<feature type="transmembrane region" description="Helical" evidence="7">
    <location>
        <begin position="215"/>
        <end position="241"/>
    </location>
</feature>
<dbReference type="Pfam" id="PF00528">
    <property type="entry name" value="BPD_transp_1"/>
    <property type="match status" value="1"/>
</dbReference>
<feature type="transmembrane region" description="Helical" evidence="7">
    <location>
        <begin position="326"/>
        <end position="347"/>
    </location>
</feature>
<evidence type="ECO:0000256" key="7">
    <source>
        <dbReference type="RuleBase" id="RU363032"/>
    </source>
</evidence>
<organism evidence="10">
    <name type="scientific">Pedococcus sp. KACC 23699</name>
    <dbReference type="NCBI Taxonomy" id="3149228"/>
    <lineage>
        <taxon>Bacteria</taxon>
        <taxon>Bacillati</taxon>
        <taxon>Actinomycetota</taxon>
        <taxon>Actinomycetes</taxon>
        <taxon>Micrococcales</taxon>
        <taxon>Intrasporangiaceae</taxon>
        <taxon>Pedococcus</taxon>
    </lineage>
</organism>
<evidence type="ECO:0000256" key="8">
    <source>
        <dbReference type="SAM" id="MobiDB-lite"/>
    </source>
</evidence>
<evidence type="ECO:0000256" key="6">
    <source>
        <dbReference type="ARBA" id="ARBA00023136"/>
    </source>
</evidence>
<dbReference type="InterPro" id="IPR000515">
    <property type="entry name" value="MetI-like"/>
</dbReference>
<feature type="transmembrane region" description="Helical" evidence="7">
    <location>
        <begin position="99"/>
        <end position="121"/>
    </location>
</feature>
<dbReference type="PANTHER" id="PTHR30193:SF37">
    <property type="entry name" value="INNER MEMBRANE ABC TRANSPORTER PERMEASE PROTEIN YCJO"/>
    <property type="match status" value="1"/>
</dbReference>
<evidence type="ECO:0000313" key="10">
    <source>
        <dbReference type="EMBL" id="XBO43084.1"/>
    </source>
</evidence>
<gene>
    <name evidence="10" type="ORF">ABEG17_16160</name>
</gene>
<dbReference type="GO" id="GO:0055085">
    <property type="term" value="P:transmembrane transport"/>
    <property type="evidence" value="ECO:0007669"/>
    <property type="project" value="InterPro"/>
</dbReference>
<name>A0AAU7JSK9_9MICO</name>
<dbReference type="RefSeq" id="WP_406830512.1">
    <property type="nucleotide sequence ID" value="NZ_CP157483.1"/>
</dbReference>
<comment type="subcellular location">
    <subcellularLocation>
        <location evidence="1 7">Cell membrane</location>
        <topology evidence="1 7">Multi-pass membrane protein</topology>
    </subcellularLocation>
</comment>
<evidence type="ECO:0000259" key="9">
    <source>
        <dbReference type="PROSITE" id="PS50928"/>
    </source>
</evidence>
<dbReference type="CDD" id="cd06261">
    <property type="entry name" value="TM_PBP2"/>
    <property type="match status" value="1"/>
</dbReference>
<protein>
    <submittedName>
        <fullName evidence="10">Sugar ABC transporter permease</fullName>
    </submittedName>
</protein>
<sequence>MTTTTIGSRRRLRGGGGIRGREGTAGWLFVTPLIVVVGVFLFIPVLMALYVSFTNWNGNGSPFQGGQNAAWVGARNYTALFTQDGLKRDNFMQSLGNNFWYVFFVVPLQTAISFFLGLIVSNRFLKGKSFFRTAFYFPSVTSSIAISVVFLFLFANSGAVNAVLEMFGIQGPAWFSDSRGLFHILLDLVGVGDNPSWAQGEVLGRSVWDWFAGPSVAMCVVIILAIWTTTGTFMLMFLAALQDLPVEVDEAAELDGVSPWQKLRFVTLPMLKPTIFLVTTLGLIGTWQVFDQIYVMGKGAPANTTLTPAFLSYKQSFTNLDYGGGAAMSFVVFVLIIALTAFQRWLMRDKDTPRTRRRGPGAPATPDTRTGPAAPAAVVRANDSVADDPVADDPVTDDEADAVRSGTR</sequence>
<dbReference type="Gene3D" id="1.10.3720.10">
    <property type="entry name" value="MetI-like"/>
    <property type="match status" value="1"/>
</dbReference>
<dbReference type="SUPFAM" id="SSF161098">
    <property type="entry name" value="MetI-like"/>
    <property type="match status" value="1"/>
</dbReference>
<accession>A0AAU7JSK9</accession>
<feature type="transmembrane region" description="Helical" evidence="7">
    <location>
        <begin position="270"/>
        <end position="290"/>
    </location>
</feature>
<proteinExistence type="inferred from homology"/>
<dbReference type="GO" id="GO:0005886">
    <property type="term" value="C:plasma membrane"/>
    <property type="evidence" value="ECO:0007669"/>
    <property type="project" value="UniProtKB-SubCell"/>
</dbReference>
<dbReference type="PROSITE" id="PS50928">
    <property type="entry name" value="ABC_TM1"/>
    <property type="match status" value="1"/>
</dbReference>
<reference evidence="10" key="1">
    <citation type="submission" date="2024-05" db="EMBL/GenBank/DDBJ databases">
        <authorList>
            <person name="Kim S."/>
            <person name="Heo J."/>
            <person name="Choi H."/>
            <person name="Choi Y."/>
            <person name="Kwon S.-W."/>
            <person name="Kim Y."/>
        </authorList>
    </citation>
    <scope>NUCLEOTIDE SEQUENCE</scope>
    <source>
        <strain evidence="10">KACC 23699</strain>
    </source>
</reference>
<feature type="region of interest" description="Disordered" evidence="8">
    <location>
        <begin position="350"/>
        <end position="408"/>
    </location>
</feature>
<evidence type="ECO:0000256" key="2">
    <source>
        <dbReference type="ARBA" id="ARBA00022448"/>
    </source>
</evidence>
<evidence type="ECO:0000256" key="1">
    <source>
        <dbReference type="ARBA" id="ARBA00004651"/>
    </source>
</evidence>
<evidence type="ECO:0000256" key="3">
    <source>
        <dbReference type="ARBA" id="ARBA00022475"/>
    </source>
</evidence>
<dbReference type="AlphaFoldDB" id="A0AAU7JSK9"/>
<dbReference type="InterPro" id="IPR051393">
    <property type="entry name" value="ABC_transporter_permease"/>
</dbReference>
<keyword evidence="5 7" id="KW-1133">Transmembrane helix</keyword>
<dbReference type="EMBL" id="CP157483">
    <property type="protein sequence ID" value="XBO43084.1"/>
    <property type="molecule type" value="Genomic_DNA"/>
</dbReference>
<feature type="transmembrane region" description="Helical" evidence="7">
    <location>
        <begin position="133"/>
        <end position="155"/>
    </location>
</feature>
<feature type="transmembrane region" description="Helical" evidence="7">
    <location>
        <begin position="27"/>
        <end position="53"/>
    </location>
</feature>
<keyword evidence="3" id="KW-1003">Cell membrane</keyword>
<evidence type="ECO:0000256" key="4">
    <source>
        <dbReference type="ARBA" id="ARBA00022692"/>
    </source>
</evidence>
<dbReference type="InterPro" id="IPR035906">
    <property type="entry name" value="MetI-like_sf"/>
</dbReference>
<keyword evidence="6 7" id="KW-0472">Membrane</keyword>